<organism evidence="2 3">
    <name type="scientific">Corynebacterium imitans</name>
    <dbReference type="NCBI Taxonomy" id="156978"/>
    <lineage>
        <taxon>Bacteria</taxon>
        <taxon>Bacillati</taxon>
        <taxon>Actinomycetota</taxon>
        <taxon>Actinomycetes</taxon>
        <taxon>Mycobacteriales</taxon>
        <taxon>Corynebacteriaceae</taxon>
        <taxon>Corynebacterium</taxon>
    </lineage>
</organism>
<name>A0A239ZPB6_9CORY</name>
<dbReference type="Pfam" id="PF20381">
    <property type="entry name" value="Rv1476"/>
    <property type="match status" value="1"/>
</dbReference>
<evidence type="ECO:0000313" key="2">
    <source>
        <dbReference type="EMBL" id="SNV72779.1"/>
    </source>
</evidence>
<reference evidence="2 3" key="1">
    <citation type="submission" date="2017-06" db="EMBL/GenBank/DDBJ databases">
        <authorList>
            <consortium name="Pathogen Informatics"/>
        </authorList>
    </citation>
    <scope>NUCLEOTIDE SEQUENCE [LARGE SCALE GENOMIC DNA]</scope>
    <source>
        <strain evidence="2 3">NCTC13015</strain>
    </source>
</reference>
<dbReference type="Proteomes" id="UP000215374">
    <property type="component" value="Chromosome 1"/>
</dbReference>
<evidence type="ECO:0000313" key="3">
    <source>
        <dbReference type="Proteomes" id="UP000215374"/>
    </source>
</evidence>
<dbReference type="OrthoDB" id="4406842at2"/>
<dbReference type="InterPro" id="IPR046498">
    <property type="entry name" value="Rv1476-like"/>
</dbReference>
<proteinExistence type="predicted"/>
<dbReference type="AlphaFoldDB" id="A0A239ZPB6"/>
<feature type="transmembrane region" description="Helical" evidence="1">
    <location>
        <begin position="133"/>
        <end position="155"/>
    </location>
</feature>
<protein>
    <submittedName>
        <fullName evidence="2">1-deoxy-D-xylulose-5-phosphate synthase</fullName>
    </submittedName>
</protein>
<sequence>MIPPEIDMADLEGQLAADGIAFGAENPVNGTVEAAMRDALDAAPSAGQGHTGLVVLEHTPAHVPDLRDVAQDLLLAGDFDTVIVRTPQVALAVSDTLDRASIDAGQRAMVTESDYPQGVTAFVEAADSFHVPWIPLALAAAIVFGVVIGATAWAVRRRM</sequence>
<keyword evidence="1" id="KW-0472">Membrane</keyword>
<keyword evidence="1" id="KW-0812">Transmembrane</keyword>
<accession>A0A239ZPB6</accession>
<gene>
    <name evidence="2" type="ORF">SAMEA4535761_01365</name>
</gene>
<keyword evidence="1" id="KW-1133">Transmembrane helix</keyword>
<evidence type="ECO:0000256" key="1">
    <source>
        <dbReference type="SAM" id="Phobius"/>
    </source>
</evidence>
<dbReference type="EMBL" id="LT906467">
    <property type="protein sequence ID" value="SNV72779.1"/>
    <property type="molecule type" value="Genomic_DNA"/>
</dbReference>
<dbReference type="RefSeq" id="WP_051904855.1">
    <property type="nucleotide sequence ID" value="NZ_CP009211.1"/>
</dbReference>